<dbReference type="PANTHER" id="PTHR43133:SF62">
    <property type="entry name" value="RNA POLYMERASE SIGMA FACTOR SIGZ"/>
    <property type="match status" value="1"/>
</dbReference>
<keyword evidence="3 6" id="KW-0731">Sigma factor</keyword>
<dbReference type="GO" id="GO:0016987">
    <property type="term" value="F:sigma factor activity"/>
    <property type="evidence" value="ECO:0007669"/>
    <property type="project" value="UniProtKB-KW"/>
</dbReference>
<dbReference type="SUPFAM" id="SSF88946">
    <property type="entry name" value="Sigma2 domain of RNA polymerase sigma factors"/>
    <property type="match status" value="1"/>
</dbReference>
<dbReference type="Proteomes" id="UP000676996">
    <property type="component" value="Unassembled WGS sequence"/>
</dbReference>
<keyword evidence="4 6" id="KW-0238">DNA-binding</keyword>
<dbReference type="InterPro" id="IPR039425">
    <property type="entry name" value="RNA_pol_sigma-70-like"/>
</dbReference>
<dbReference type="Pfam" id="PF04542">
    <property type="entry name" value="Sigma70_r2"/>
    <property type="match status" value="1"/>
</dbReference>
<evidence type="ECO:0000313" key="9">
    <source>
        <dbReference type="EMBL" id="MBR0552938.1"/>
    </source>
</evidence>
<evidence type="ECO:0000259" key="8">
    <source>
        <dbReference type="Pfam" id="PF08281"/>
    </source>
</evidence>
<dbReference type="InterPro" id="IPR007627">
    <property type="entry name" value="RNA_pol_sigma70_r2"/>
</dbReference>
<dbReference type="InterPro" id="IPR014284">
    <property type="entry name" value="RNA_pol_sigma-70_dom"/>
</dbReference>
<dbReference type="AlphaFoldDB" id="A0A8T4ID35"/>
<dbReference type="PANTHER" id="PTHR43133">
    <property type="entry name" value="RNA POLYMERASE ECF-TYPE SIGMA FACTO"/>
    <property type="match status" value="1"/>
</dbReference>
<proteinExistence type="inferred from homology"/>
<dbReference type="InterPro" id="IPR013325">
    <property type="entry name" value="RNA_pol_sigma_r2"/>
</dbReference>
<accession>A0A8T4ID35</accession>
<dbReference type="SUPFAM" id="SSF88659">
    <property type="entry name" value="Sigma3 and sigma4 domains of RNA polymerase sigma factors"/>
    <property type="match status" value="1"/>
</dbReference>
<dbReference type="CDD" id="cd06171">
    <property type="entry name" value="Sigma70_r4"/>
    <property type="match status" value="1"/>
</dbReference>
<dbReference type="Gene3D" id="1.10.10.10">
    <property type="entry name" value="Winged helix-like DNA-binding domain superfamily/Winged helix DNA-binding domain"/>
    <property type="match status" value="1"/>
</dbReference>
<comment type="caution">
    <text evidence="9">The sequence shown here is derived from an EMBL/GenBank/DDBJ whole genome shotgun (WGS) entry which is preliminary data.</text>
</comment>
<evidence type="ECO:0000256" key="2">
    <source>
        <dbReference type="ARBA" id="ARBA00023015"/>
    </source>
</evidence>
<dbReference type="InterPro" id="IPR013249">
    <property type="entry name" value="RNA_pol_sigma70_r4_t2"/>
</dbReference>
<sequence length="191" mass="21352">MDRAGTRAEADAARERLVLALAGVARRDHAALRQVYDLTSAKLFGICLRISRDREAAEDILQTVYIKIWDRAGRFDASRASPITWLGTIARNTAIDWKRASGRIESAPEEAALEIADDRPSADALLEQEEQGERISECMDDLEQRQRGAIRSAFFDGFTYAELAERAKVPLGTMKSWIRRGLQKLKACLDG</sequence>
<feature type="domain" description="RNA polymerase sigma-70 region 2" evidence="7">
    <location>
        <begin position="41"/>
        <end position="103"/>
    </location>
</feature>
<dbReference type="Pfam" id="PF08281">
    <property type="entry name" value="Sigma70_r4_2"/>
    <property type="match status" value="1"/>
</dbReference>
<evidence type="ECO:0000313" key="10">
    <source>
        <dbReference type="Proteomes" id="UP000676996"/>
    </source>
</evidence>
<dbReference type="RefSeq" id="WP_284054198.1">
    <property type="nucleotide sequence ID" value="NZ_JAGRQC010000003.1"/>
</dbReference>
<protein>
    <recommendedName>
        <fullName evidence="6">RNA polymerase sigma factor</fullName>
    </recommendedName>
</protein>
<reference evidence="9" key="1">
    <citation type="submission" date="2021-04" db="EMBL/GenBank/DDBJ databases">
        <title>Ouciella asimina sp. nov., isolated from the surface seawater in the hydrothermal field of Okinawa Trough.</title>
        <authorList>
            <person name="Shuang W."/>
        </authorList>
    </citation>
    <scope>NUCLEOTIDE SEQUENCE</scope>
    <source>
        <strain evidence="9">LXI357</strain>
    </source>
</reference>
<keyword evidence="10" id="KW-1185">Reference proteome</keyword>
<comment type="similarity">
    <text evidence="1 6">Belongs to the sigma-70 factor family. ECF subfamily.</text>
</comment>
<evidence type="ECO:0000256" key="1">
    <source>
        <dbReference type="ARBA" id="ARBA00010641"/>
    </source>
</evidence>
<organism evidence="9 10">
    <name type="scientific">Stakelama marina</name>
    <dbReference type="NCBI Taxonomy" id="2826939"/>
    <lineage>
        <taxon>Bacteria</taxon>
        <taxon>Pseudomonadati</taxon>
        <taxon>Pseudomonadota</taxon>
        <taxon>Alphaproteobacteria</taxon>
        <taxon>Sphingomonadales</taxon>
        <taxon>Sphingomonadaceae</taxon>
        <taxon>Stakelama</taxon>
    </lineage>
</organism>
<keyword evidence="5 6" id="KW-0804">Transcription</keyword>
<dbReference type="PROSITE" id="PS01063">
    <property type="entry name" value="SIGMA70_ECF"/>
    <property type="match status" value="1"/>
</dbReference>
<dbReference type="GO" id="GO:0003677">
    <property type="term" value="F:DNA binding"/>
    <property type="evidence" value="ECO:0007669"/>
    <property type="project" value="UniProtKB-KW"/>
</dbReference>
<dbReference type="EMBL" id="JAGRQC010000003">
    <property type="protein sequence ID" value="MBR0552938.1"/>
    <property type="molecule type" value="Genomic_DNA"/>
</dbReference>
<evidence type="ECO:0000256" key="6">
    <source>
        <dbReference type="RuleBase" id="RU000716"/>
    </source>
</evidence>
<evidence type="ECO:0000256" key="5">
    <source>
        <dbReference type="ARBA" id="ARBA00023163"/>
    </source>
</evidence>
<feature type="domain" description="RNA polymerase sigma factor 70 region 4 type 2" evidence="8">
    <location>
        <begin position="133"/>
        <end position="185"/>
    </location>
</feature>
<dbReference type="Gene3D" id="1.10.1740.10">
    <property type="match status" value="1"/>
</dbReference>
<dbReference type="InterPro" id="IPR036388">
    <property type="entry name" value="WH-like_DNA-bd_sf"/>
</dbReference>
<dbReference type="GO" id="GO:0006352">
    <property type="term" value="P:DNA-templated transcription initiation"/>
    <property type="evidence" value="ECO:0007669"/>
    <property type="project" value="InterPro"/>
</dbReference>
<evidence type="ECO:0000256" key="3">
    <source>
        <dbReference type="ARBA" id="ARBA00023082"/>
    </source>
</evidence>
<evidence type="ECO:0000259" key="7">
    <source>
        <dbReference type="Pfam" id="PF04542"/>
    </source>
</evidence>
<dbReference type="NCBIfam" id="TIGR02937">
    <property type="entry name" value="sigma70-ECF"/>
    <property type="match status" value="1"/>
</dbReference>
<gene>
    <name evidence="9" type="ORF">J7S20_10510</name>
</gene>
<dbReference type="InterPro" id="IPR013324">
    <property type="entry name" value="RNA_pol_sigma_r3/r4-like"/>
</dbReference>
<dbReference type="InterPro" id="IPR000838">
    <property type="entry name" value="RNA_pol_sigma70_ECF_CS"/>
</dbReference>
<name>A0A8T4ID35_9SPHN</name>
<keyword evidence="2 6" id="KW-0805">Transcription regulation</keyword>
<evidence type="ECO:0000256" key="4">
    <source>
        <dbReference type="ARBA" id="ARBA00023125"/>
    </source>
</evidence>